<accession>A0A2W5G9Y7</accession>
<sequence>MFFIGRGSAQSNNEWDRWQQSDCYKNIYFRTRLVNENGDMKHWQLQFKNLYSQLVSFNYLVSDDSTGNERINKRKKMESMEVSDPIDYYFHKSDMFMSISQLCFSPYLTKIENCDTTLSRINKPSVF</sequence>
<dbReference type="EMBL" id="QFOI01000436">
    <property type="protein sequence ID" value="PZP42356.1"/>
    <property type="molecule type" value="Genomic_DNA"/>
</dbReference>
<protein>
    <submittedName>
        <fullName evidence="1">Uncharacterized protein</fullName>
    </submittedName>
</protein>
<reference evidence="1 2" key="1">
    <citation type="submission" date="2017-11" db="EMBL/GenBank/DDBJ databases">
        <title>Infants hospitalized years apart are colonized by the same room-sourced microbial strains.</title>
        <authorList>
            <person name="Brooks B."/>
            <person name="Olm M.R."/>
            <person name="Firek B.A."/>
            <person name="Baker R."/>
            <person name="Thomas B.C."/>
            <person name="Morowitz M.J."/>
            <person name="Banfield J.F."/>
        </authorList>
    </citation>
    <scope>NUCLEOTIDE SEQUENCE [LARGE SCALE GENOMIC DNA]</scope>
    <source>
        <strain evidence="1">S2_009_000_R2_76</strain>
    </source>
</reference>
<dbReference type="Proteomes" id="UP000249645">
    <property type="component" value="Unassembled WGS sequence"/>
</dbReference>
<evidence type="ECO:0000313" key="2">
    <source>
        <dbReference type="Proteomes" id="UP000249645"/>
    </source>
</evidence>
<dbReference type="AlphaFoldDB" id="A0A2W5G9Y7"/>
<gene>
    <name evidence="1" type="ORF">DI598_17010</name>
</gene>
<name>A0A2W5G9Y7_9SPHI</name>
<proteinExistence type="predicted"/>
<comment type="caution">
    <text evidence="1">The sequence shown here is derived from an EMBL/GenBank/DDBJ whole genome shotgun (WGS) entry which is preliminary data.</text>
</comment>
<organism evidence="1 2">
    <name type="scientific">Pseudopedobacter saltans</name>
    <dbReference type="NCBI Taxonomy" id="151895"/>
    <lineage>
        <taxon>Bacteria</taxon>
        <taxon>Pseudomonadati</taxon>
        <taxon>Bacteroidota</taxon>
        <taxon>Sphingobacteriia</taxon>
        <taxon>Sphingobacteriales</taxon>
        <taxon>Sphingobacteriaceae</taxon>
        <taxon>Pseudopedobacter</taxon>
    </lineage>
</organism>
<evidence type="ECO:0000313" key="1">
    <source>
        <dbReference type="EMBL" id="PZP42356.1"/>
    </source>
</evidence>